<comment type="caution">
    <text evidence="1">The sequence shown here is derived from an EMBL/GenBank/DDBJ whole genome shotgun (WGS) entry which is preliminary data.</text>
</comment>
<gene>
    <name evidence="1" type="ORF">ACFYKX_25575</name>
</gene>
<reference evidence="1 2" key="1">
    <citation type="submission" date="2024-08" db="EMBL/GenBank/DDBJ databases">
        <title>Two novel Cytobacillus novel species.</title>
        <authorList>
            <person name="Liu G."/>
        </authorList>
    </citation>
    <scope>NUCLEOTIDE SEQUENCE [LARGE SCALE GENOMIC DNA]</scope>
    <source>
        <strain evidence="1 2">FJAT-54145</strain>
    </source>
</reference>
<dbReference type="RefSeq" id="WP_389364899.1">
    <property type="nucleotide sequence ID" value="NZ_JBIACK010000021.1"/>
</dbReference>
<protein>
    <submittedName>
        <fullName evidence="1">Uncharacterized protein</fullName>
    </submittedName>
</protein>
<dbReference type="Proteomes" id="UP001601059">
    <property type="component" value="Unassembled WGS sequence"/>
</dbReference>
<dbReference type="EMBL" id="JBIACK010000021">
    <property type="protein sequence ID" value="MFE8703947.1"/>
    <property type="molecule type" value="Genomic_DNA"/>
</dbReference>
<proteinExistence type="predicted"/>
<name>A0ABW6KIB0_9BACI</name>
<evidence type="ECO:0000313" key="1">
    <source>
        <dbReference type="EMBL" id="MFE8703947.1"/>
    </source>
</evidence>
<accession>A0ABW6KIB0</accession>
<sequence>MMTVTIVDSRPKWMKTEDERAACFINCSMYSQCQSRFGCKCSRLGGSEIPKFQVQKRNSKRFSH</sequence>
<keyword evidence="2" id="KW-1185">Reference proteome</keyword>
<organism evidence="1 2">
    <name type="scientific">Cytobacillus spartinae</name>
    <dbReference type="NCBI Taxonomy" id="3299023"/>
    <lineage>
        <taxon>Bacteria</taxon>
        <taxon>Bacillati</taxon>
        <taxon>Bacillota</taxon>
        <taxon>Bacilli</taxon>
        <taxon>Bacillales</taxon>
        <taxon>Bacillaceae</taxon>
        <taxon>Cytobacillus</taxon>
    </lineage>
</organism>
<evidence type="ECO:0000313" key="2">
    <source>
        <dbReference type="Proteomes" id="UP001601059"/>
    </source>
</evidence>